<dbReference type="Gene3D" id="3.40.50.970">
    <property type="match status" value="2"/>
</dbReference>
<evidence type="ECO:0000259" key="2">
    <source>
        <dbReference type="Pfam" id="PF01558"/>
    </source>
</evidence>
<organism evidence="5 6">
    <name type="scientific">Sediminihaliea albiluteola</name>
    <dbReference type="NCBI Taxonomy" id="2758564"/>
    <lineage>
        <taxon>Bacteria</taxon>
        <taxon>Pseudomonadati</taxon>
        <taxon>Pseudomonadota</taxon>
        <taxon>Gammaproteobacteria</taxon>
        <taxon>Cellvibrionales</taxon>
        <taxon>Halieaceae</taxon>
        <taxon>Sediminihaliea</taxon>
    </lineage>
</organism>
<keyword evidence="6" id="KW-1185">Reference proteome</keyword>
<evidence type="ECO:0000259" key="3">
    <source>
        <dbReference type="Pfam" id="PF02775"/>
    </source>
</evidence>
<dbReference type="NCBIfam" id="NF009588">
    <property type="entry name" value="PRK13029.1"/>
    <property type="match status" value="1"/>
</dbReference>
<name>A0A7W2TVM5_9GAMM</name>
<dbReference type="GO" id="GO:0016625">
    <property type="term" value="F:oxidoreductase activity, acting on the aldehyde or oxo group of donors, iron-sulfur protein as acceptor"/>
    <property type="evidence" value="ECO:0007669"/>
    <property type="project" value="UniProtKB-ARBA"/>
</dbReference>
<dbReference type="Pfam" id="PF01558">
    <property type="entry name" value="POR"/>
    <property type="match status" value="1"/>
</dbReference>
<keyword evidence="1" id="KW-0560">Oxidoreductase</keyword>
<dbReference type="CDD" id="cd02008">
    <property type="entry name" value="TPP_IOR_alpha"/>
    <property type="match status" value="1"/>
</dbReference>
<dbReference type="GO" id="GO:0044281">
    <property type="term" value="P:small molecule metabolic process"/>
    <property type="evidence" value="ECO:0007669"/>
    <property type="project" value="UniProtKB-ARBA"/>
</dbReference>
<dbReference type="Pfam" id="PF20169">
    <property type="entry name" value="DUF6537"/>
    <property type="match status" value="1"/>
</dbReference>
<dbReference type="GO" id="GO:0045333">
    <property type="term" value="P:cellular respiration"/>
    <property type="evidence" value="ECO:0007669"/>
    <property type="project" value="UniProtKB-ARBA"/>
</dbReference>
<dbReference type="Pfam" id="PF02775">
    <property type="entry name" value="TPP_enzyme_C"/>
    <property type="match status" value="1"/>
</dbReference>
<dbReference type="InterPro" id="IPR046667">
    <property type="entry name" value="DUF6537"/>
</dbReference>
<accession>A0A7W2TVM5</accession>
<gene>
    <name evidence="5" type="ORF">H2508_06690</name>
</gene>
<comment type="caution">
    <text evidence="5">The sequence shown here is derived from an EMBL/GenBank/DDBJ whole genome shotgun (WGS) entry which is preliminary data.</text>
</comment>
<dbReference type="InterPro" id="IPR002880">
    <property type="entry name" value="Pyrv_Fd/Flavodoxin_OxRdtase_N"/>
</dbReference>
<evidence type="ECO:0000256" key="1">
    <source>
        <dbReference type="ARBA" id="ARBA00023002"/>
    </source>
</evidence>
<dbReference type="InterPro" id="IPR029061">
    <property type="entry name" value="THDP-binding"/>
</dbReference>
<proteinExistence type="predicted"/>
<dbReference type="InterPro" id="IPR002869">
    <property type="entry name" value="Pyrv_flavodox_OxRed_cen"/>
</dbReference>
<dbReference type="InterPro" id="IPR019752">
    <property type="entry name" value="Pyrv/ketoisovalerate_OxRed_cat"/>
</dbReference>
<dbReference type="InterPro" id="IPR051457">
    <property type="entry name" value="2-oxoacid:Fd_oxidoreductase"/>
</dbReference>
<evidence type="ECO:0000313" key="6">
    <source>
        <dbReference type="Proteomes" id="UP000539350"/>
    </source>
</evidence>
<dbReference type="EMBL" id="JACFXU010000013">
    <property type="protein sequence ID" value="MBA6412800.1"/>
    <property type="molecule type" value="Genomic_DNA"/>
</dbReference>
<feature type="domain" description="Pyruvate/ketoisovalerate oxidoreductase catalytic" evidence="2">
    <location>
        <begin position="733"/>
        <end position="919"/>
    </location>
</feature>
<dbReference type="InterPro" id="IPR011766">
    <property type="entry name" value="TPP_enzyme_TPP-bd"/>
</dbReference>
<feature type="domain" description="DUF6537" evidence="4">
    <location>
        <begin position="947"/>
        <end position="1143"/>
    </location>
</feature>
<evidence type="ECO:0000313" key="5">
    <source>
        <dbReference type="EMBL" id="MBA6412800.1"/>
    </source>
</evidence>
<sequence length="1167" mass="129357">MAKENAGQFRKISLDDKYALDTTRAYMTGIEALVRLPMLQHQRDQQRGLNTAAYISGYRGSPLGGVDMAMWQAKPWLDKHKVHFQSGINEDLAATAVWGSQQTNLFQGAKYDGVFAMWYGKGPGVDRSMDVIKHANAFGTSKYGGVLAVAGDDHACKSSTLPHQSEHMFIGASVPVLSPSNVQEVLDLGIYGWELSRYSGCWVALKAITETMDSAISAAVDPTRIEIVIPQDFELPADGVHARWPDKPLEQELRLNKYKIYAAREFARVNALNRIVIDSPAARFGIITSGKAYLDVMQALEDMGIDSAVAAELGLRVYKVGMPWPLEPRMTHQFAEGLEEILVVEEKRSIIEDQITSQLYNNPVAARPRVYGEFDDQGNDLLPNLGELTPAMVAVAIHSRVKRYFASDLMEQRVEWLKRKELSLAKPREIIERVPHYCSGCPHNISTKVPEGSRALGGIGCHYMATWMPDRETHTFTQMGGEGATWIGQAPFTETRHVFQNLGDGTYFHSGLLAIRAAVSAGVNITYKILYNDAVAMTGGQPIDGKLSVGDLIRQVSAEGVNRIALVSDAPEAWRGEFHGTVGYSLHHRDELDALQQELREYEGTSVIVYVQTCAAEKRRRRKKGSLVDPNRRIFINDAVCEGCGDCSVKSNCLSVIPKETELGRKRQIDQSACNKDYSCVNGFCPSFVSVIGGSLRRPEGAGDDTQVLFEPLPEPVLPTLEKPWNAVVTGVGGTGVLTITALVAMAAHIEGKGCATMNQTGLAQKFGAVVSHVRVSQKQEDIKAVRIPAGEADLLLGCDLVVTAAYEALGKVAHGRTHAVINDAEVATAAFVLDPDAPFPSESMKDKICSEVGVEDTYFINSARLASQLLGDSIASNLFLLGYAWQRGMVPVSAEALQQAIELNNVAVEFNLQAFLWGRRCADQPSKVLALVEKMAPSPKPLLQQVDEIIEDRAERLVAYQNAAYAERYRQCLDKVRKADMYAEQPDSISVAVARNLYKLMAYKDEYEVARLYSDGEFQRKLQQQFEGDYELRFHMAPPLFSKRDPNTGHPIKQEFGPWMLRAFALLARCRSLRGSRFDIFGYSDERRQERADILDYEEILELVVAELRADNYQVALTLARLPAQLRGFGHIKERNREQYQLHKQSLIAQLRGESDITAVKIVDTA</sequence>
<evidence type="ECO:0000259" key="4">
    <source>
        <dbReference type="Pfam" id="PF20169"/>
    </source>
</evidence>
<dbReference type="SUPFAM" id="SSF52518">
    <property type="entry name" value="Thiamin diphosphate-binding fold (THDP-binding)"/>
    <property type="match status" value="2"/>
</dbReference>
<dbReference type="SUPFAM" id="SSF53323">
    <property type="entry name" value="Pyruvate-ferredoxin oxidoreductase, PFOR, domain III"/>
    <property type="match status" value="1"/>
</dbReference>
<dbReference type="RefSeq" id="WP_182170525.1">
    <property type="nucleotide sequence ID" value="NZ_JACFXU010000013.1"/>
</dbReference>
<reference evidence="5 6" key="1">
    <citation type="submission" date="2020-07" db="EMBL/GenBank/DDBJ databases">
        <title>Halieaceae bacterium, F7430, whole genome shotgun sequencing project.</title>
        <authorList>
            <person name="Jiang S."/>
            <person name="Liu Z.W."/>
            <person name="Du Z.J."/>
        </authorList>
    </citation>
    <scope>NUCLEOTIDE SEQUENCE [LARGE SCALE GENOMIC DNA]</scope>
    <source>
        <strain evidence="5 6">F7430</strain>
    </source>
</reference>
<dbReference type="Proteomes" id="UP000539350">
    <property type="component" value="Unassembled WGS sequence"/>
</dbReference>
<dbReference type="PANTHER" id="PTHR48084">
    <property type="entry name" value="2-OXOGLUTARATE OXIDOREDUCTASE SUBUNIT KORB-RELATED"/>
    <property type="match status" value="1"/>
</dbReference>
<dbReference type="GO" id="GO:0030976">
    <property type="term" value="F:thiamine pyrophosphate binding"/>
    <property type="evidence" value="ECO:0007669"/>
    <property type="project" value="InterPro"/>
</dbReference>
<protein>
    <submittedName>
        <fullName evidence="5">Indolepyruvate ferredoxin oxidoreductase family protein</fullName>
    </submittedName>
</protein>
<dbReference type="NCBIfam" id="NF009589">
    <property type="entry name" value="PRK13030.1"/>
    <property type="match status" value="1"/>
</dbReference>
<dbReference type="AlphaFoldDB" id="A0A7W2TVM5"/>
<dbReference type="Gene3D" id="3.40.920.10">
    <property type="entry name" value="Pyruvate-ferredoxin oxidoreductase, PFOR, domain III"/>
    <property type="match status" value="1"/>
</dbReference>
<dbReference type="PANTHER" id="PTHR48084:SF3">
    <property type="entry name" value="SUBUNIT OF PYRUVATE:FLAVODOXIN OXIDOREDUCTASE"/>
    <property type="match status" value="1"/>
</dbReference>
<keyword evidence="5" id="KW-0670">Pyruvate</keyword>
<dbReference type="CDD" id="cd07034">
    <property type="entry name" value="TPP_PYR_PFOR_IOR-alpha_like"/>
    <property type="match status" value="1"/>
</dbReference>
<feature type="domain" description="Thiamine pyrophosphate enzyme TPP-binding" evidence="3">
    <location>
        <begin position="458"/>
        <end position="608"/>
    </location>
</feature>